<proteinExistence type="predicted"/>
<accession>A0A8S5P707</accession>
<dbReference type="EMBL" id="BK015343">
    <property type="protein sequence ID" value="DAE02219.1"/>
    <property type="molecule type" value="Genomic_DNA"/>
</dbReference>
<sequence length="169" mass="19750">MRNYNDYEKTVYGYLRNYHQFKGQLASLRIEIEGVEEQIRSIGDAKISKYGDAPVGGYDELSEVERAVVRRIKLEERLPILRENYIRIQTLLRRIDNALQLMSDAHRTILCRKFIDGERWYQVSQATGYSERSCQYLAREAITVLTKTLFPEAVEGQRSLDFVFLENCG</sequence>
<evidence type="ECO:0000256" key="1">
    <source>
        <dbReference type="SAM" id="Coils"/>
    </source>
</evidence>
<dbReference type="InterPro" id="IPR013324">
    <property type="entry name" value="RNA_pol_sigma_r3/r4-like"/>
</dbReference>
<keyword evidence="1" id="KW-0175">Coiled coil</keyword>
<organism evidence="2">
    <name type="scientific">Myoviridae sp. ctiil21</name>
    <dbReference type="NCBI Taxonomy" id="2825153"/>
    <lineage>
        <taxon>Viruses</taxon>
        <taxon>Duplodnaviria</taxon>
        <taxon>Heunggongvirae</taxon>
        <taxon>Uroviricota</taxon>
        <taxon>Caudoviricetes</taxon>
    </lineage>
</organism>
<dbReference type="SUPFAM" id="SSF88659">
    <property type="entry name" value="Sigma3 and sigma4 domains of RNA polymerase sigma factors"/>
    <property type="match status" value="1"/>
</dbReference>
<protein>
    <submittedName>
        <fullName evidence="2">Uncharacterized protein</fullName>
    </submittedName>
</protein>
<name>A0A8S5P707_9CAUD</name>
<feature type="coiled-coil region" evidence="1">
    <location>
        <begin position="18"/>
        <end position="45"/>
    </location>
</feature>
<evidence type="ECO:0000313" key="2">
    <source>
        <dbReference type="EMBL" id="DAE02219.1"/>
    </source>
</evidence>
<reference evidence="2" key="1">
    <citation type="journal article" date="2021" name="Proc. Natl. Acad. Sci. U.S.A.">
        <title>A Catalog of Tens of Thousands of Viruses from Human Metagenomes Reveals Hidden Associations with Chronic Diseases.</title>
        <authorList>
            <person name="Tisza M.J."/>
            <person name="Buck C.B."/>
        </authorList>
    </citation>
    <scope>NUCLEOTIDE SEQUENCE</scope>
    <source>
        <strain evidence="2">Ctiil21</strain>
    </source>
</reference>